<sequence>MSEELRAVLGKWNQVHSRVKEQKITVHAWLVDGEPVSVSEGKVLIAFKSVMHRETTEKPANKQLVEQVMNEVFGRPYLLTTVMLKDWKKASEQI</sequence>
<evidence type="ECO:0000313" key="2">
    <source>
        <dbReference type="EMBL" id="CAG7659170.1"/>
    </source>
</evidence>
<name>A0ABN7TXE5_9BACL</name>
<proteinExistence type="predicted"/>
<protein>
    <recommendedName>
        <fullName evidence="1">DNA polymerase III subunit tau-like C-terminal domain-containing protein</fullName>
    </recommendedName>
</protein>
<evidence type="ECO:0000259" key="1">
    <source>
        <dbReference type="Pfam" id="PF20964"/>
    </source>
</evidence>
<evidence type="ECO:0000313" key="3">
    <source>
        <dbReference type="Proteomes" id="UP000730618"/>
    </source>
</evidence>
<keyword evidence="3" id="KW-1185">Reference proteome</keyword>
<dbReference type="EMBL" id="CAJVCE010000070">
    <property type="protein sequence ID" value="CAG7659170.1"/>
    <property type="molecule type" value="Genomic_DNA"/>
</dbReference>
<feature type="domain" description="DNA polymerase III subunit tau-like C-terminal" evidence="1">
    <location>
        <begin position="8"/>
        <end position="80"/>
    </location>
</feature>
<dbReference type="Proteomes" id="UP000730618">
    <property type="component" value="Unassembled WGS sequence"/>
</dbReference>
<accession>A0ABN7TXE5</accession>
<reference evidence="2 3" key="1">
    <citation type="submission" date="2021-06" db="EMBL/GenBank/DDBJ databases">
        <authorList>
            <person name="Criscuolo A."/>
        </authorList>
    </citation>
    <scope>NUCLEOTIDE SEQUENCE [LARGE SCALE GENOMIC DNA]</scope>
    <source>
        <strain evidence="3">CIP 111802</strain>
    </source>
</reference>
<dbReference type="RefSeq" id="WP_218103543.1">
    <property type="nucleotide sequence ID" value="NZ_CAJVCE010000070.1"/>
</dbReference>
<comment type="caution">
    <text evidence="2">The sequence shown here is derived from an EMBL/GenBank/DDBJ whole genome shotgun (WGS) entry which is preliminary data.</text>
</comment>
<gene>
    <name evidence="2" type="ORF">PAECIP111802_07443</name>
</gene>
<organism evidence="2 3">
    <name type="scientific">Paenibacillus allorhizosphaerae</name>
    <dbReference type="NCBI Taxonomy" id="2849866"/>
    <lineage>
        <taxon>Bacteria</taxon>
        <taxon>Bacillati</taxon>
        <taxon>Bacillota</taxon>
        <taxon>Bacilli</taxon>
        <taxon>Bacillales</taxon>
        <taxon>Paenibacillaceae</taxon>
        <taxon>Paenibacillus</taxon>
    </lineage>
</organism>
<dbReference type="InterPro" id="IPR048448">
    <property type="entry name" value="DnaX-like_C"/>
</dbReference>
<dbReference type="Pfam" id="PF20964">
    <property type="entry name" value="DnaX_C"/>
    <property type="match status" value="1"/>
</dbReference>